<gene>
    <name evidence="2" type="ORF">PAPOLLO_LOCUS19481</name>
</gene>
<name>A0A8S3XNL6_PARAO</name>
<feature type="compositionally biased region" description="Polar residues" evidence="1">
    <location>
        <begin position="16"/>
        <end position="30"/>
    </location>
</feature>
<feature type="compositionally biased region" description="Polar residues" evidence="1">
    <location>
        <begin position="67"/>
        <end position="90"/>
    </location>
</feature>
<evidence type="ECO:0000256" key="1">
    <source>
        <dbReference type="SAM" id="MobiDB-lite"/>
    </source>
</evidence>
<feature type="region of interest" description="Disordered" evidence="1">
    <location>
        <begin position="1"/>
        <end position="101"/>
    </location>
</feature>
<protein>
    <submittedName>
        <fullName evidence="2">(apollo) hypothetical protein</fullName>
    </submittedName>
</protein>
<keyword evidence="3" id="KW-1185">Reference proteome</keyword>
<sequence>MSVESSKSCVELAKQTKPTSRSVRGVSPSSAPILRKKVLMHNAASSKKVSEDRDRMDRGMAEKGEATSESVTSNIIMGQPTDKTNITTMKTKGPETATDDNTSFDIEAELGLIGLCKPVHRTDDEWSDVESMSTAMDSVSTAIESVLFRLDKITEDIREIIDYGVSQSAFQNNSGLGTELAIAEIRDKLNHLETYNCSTITKQITESPKNVPIKEQQATRPIKSYAEALTSSRFGLVVESLDPRHTSEDVVNTIKNNIDVVQLGVAKANWSLFRSDLKERLEKENAIEDKIKTIKTPEESDDIVDIYVKQVKLACQKSIPTIFKNVYKTCTPWWNSQLETERRIVIQLRRKIKFANKRRKPNVIQDFVEAKENKDEEENIEHLLIDCPRFAIQRLDCEQKMGMALTINNLRNAINNDDCRTHYLKFSEAVVRSAELENMKKELIKKHHTIHQLKRRSLPLALDERNKLKAEYSEALKNASILNFKEFYNKQGKDDVWSLTNKLLKTKPLTQPPSTVKLRNGYYTVITTGAAKLFLNEYFPDDTPDVTEQQLEARSLMEISPKTTPDPSFTTEEILDCLKAMNPNKSPGPNHLMSDNCLMFAKWYPSTVTLIMNKCLELKYFPKIWKEAYIKIIPKPNKSNNLILLHTNL</sequence>
<dbReference type="AlphaFoldDB" id="A0A8S3XNL6"/>
<organism evidence="2 3">
    <name type="scientific">Parnassius apollo</name>
    <name type="common">Apollo butterfly</name>
    <name type="synonym">Papilio apollo</name>
    <dbReference type="NCBI Taxonomy" id="110799"/>
    <lineage>
        <taxon>Eukaryota</taxon>
        <taxon>Metazoa</taxon>
        <taxon>Ecdysozoa</taxon>
        <taxon>Arthropoda</taxon>
        <taxon>Hexapoda</taxon>
        <taxon>Insecta</taxon>
        <taxon>Pterygota</taxon>
        <taxon>Neoptera</taxon>
        <taxon>Endopterygota</taxon>
        <taxon>Lepidoptera</taxon>
        <taxon>Glossata</taxon>
        <taxon>Ditrysia</taxon>
        <taxon>Papilionoidea</taxon>
        <taxon>Papilionidae</taxon>
        <taxon>Parnassiinae</taxon>
        <taxon>Parnassini</taxon>
        <taxon>Parnassius</taxon>
        <taxon>Parnassius</taxon>
    </lineage>
</organism>
<reference evidence="2" key="1">
    <citation type="submission" date="2021-04" db="EMBL/GenBank/DDBJ databases">
        <authorList>
            <person name="Tunstrom K."/>
        </authorList>
    </citation>
    <scope>NUCLEOTIDE SEQUENCE</scope>
</reference>
<evidence type="ECO:0000313" key="2">
    <source>
        <dbReference type="EMBL" id="CAG5030466.1"/>
    </source>
</evidence>
<dbReference type="Proteomes" id="UP000691718">
    <property type="component" value="Unassembled WGS sequence"/>
</dbReference>
<proteinExistence type="predicted"/>
<accession>A0A8S3XNL6</accession>
<evidence type="ECO:0000313" key="3">
    <source>
        <dbReference type="Proteomes" id="UP000691718"/>
    </source>
</evidence>
<dbReference type="OrthoDB" id="411871at2759"/>
<comment type="caution">
    <text evidence="2">The sequence shown here is derived from an EMBL/GenBank/DDBJ whole genome shotgun (WGS) entry which is preliminary data.</text>
</comment>
<dbReference type="EMBL" id="CAJQZP010001208">
    <property type="protein sequence ID" value="CAG5030466.1"/>
    <property type="molecule type" value="Genomic_DNA"/>
</dbReference>
<feature type="compositionally biased region" description="Basic and acidic residues" evidence="1">
    <location>
        <begin position="48"/>
        <end position="66"/>
    </location>
</feature>